<evidence type="ECO:0000259" key="2">
    <source>
        <dbReference type="PROSITE" id="PS50173"/>
    </source>
</evidence>
<dbReference type="InterPro" id="IPR001126">
    <property type="entry name" value="UmuC"/>
</dbReference>
<dbReference type="Gene3D" id="3.30.1490.100">
    <property type="entry name" value="DNA polymerase, Y-family, little finger domain"/>
    <property type="match status" value="1"/>
</dbReference>
<name>A0A6A6QZU4_9PEZI</name>
<dbReference type="InterPro" id="IPR043128">
    <property type="entry name" value="Rev_trsase/Diguanyl_cyclase"/>
</dbReference>
<dbReference type="PROSITE" id="PS50173">
    <property type="entry name" value="UMUC"/>
    <property type="match status" value="1"/>
</dbReference>
<feature type="compositionally biased region" description="Acidic residues" evidence="1">
    <location>
        <begin position="568"/>
        <end position="579"/>
    </location>
</feature>
<protein>
    <submittedName>
        <fullName evidence="3">DNA/RNA polymerase</fullName>
    </submittedName>
</protein>
<dbReference type="GO" id="GO:0003684">
    <property type="term" value="F:damaged DNA binding"/>
    <property type="evidence" value="ECO:0007669"/>
    <property type="project" value="InterPro"/>
</dbReference>
<dbReference type="AlphaFoldDB" id="A0A6A6QZU4"/>
<feature type="compositionally biased region" description="Basic and acidic residues" evidence="1">
    <location>
        <begin position="594"/>
        <end position="609"/>
    </location>
</feature>
<reference evidence="3" key="1">
    <citation type="journal article" date="2020" name="Stud. Mycol.">
        <title>101 Dothideomycetes genomes: a test case for predicting lifestyles and emergence of pathogens.</title>
        <authorList>
            <person name="Haridas S."/>
            <person name="Albert R."/>
            <person name="Binder M."/>
            <person name="Bloem J."/>
            <person name="Labutti K."/>
            <person name="Salamov A."/>
            <person name="Andreopoulos B."/>
            <person name="Baker S."/>
            <person name="Barry K."/>
            <person name="Bills G."/>
            <person name="Bluhm B."/>
            <person name="Cannon C."/>
            <person name="Castanera R."/>
            <person name="Culley D."/>
            <person name="Daum C."/>
            <person name="Ezra D."/>
            <person name="Gonzalez J."/>
            <person name="Henrissat B."/>
            <person name="Kuo A."/>
            <person name="Liang C."/>
            <person name="Lipzen A."/>
            <person name="Lutzoni F."/>
            <person name="Magnuson J."/>
            <person name="Mondo S."/>
            <person name="Nolan M."/>
            <person name="Ohm R."/>
            <person name="Pangilinan J."/>
            <person name="Park H.-J."/>
            <person name="Ramirez L."/>
            <person name="Alfaro M."/>
            <person name="Sun H."/>
            <person name="Tritt A."/>
            <person name="Yoshinaga Y."/>
            <person name="Zwiers L.-H."/>
            <person name="Turgeon B."/>
            <person name="Goodwin S."/>
            <person name="Spatafora J."/>
            <person name="Crous P."/>
            <person name="Grigoriev I."/>
        </authorList>
    </citation>
    <scope>NUCLEOTIDE SEQUENCE</scope>
    <source>
        <strain evidence="3">CBS 269.34</strain>
    </source>
</reference>
<dbReference type="OrthoDB" id="447129at2759"/>
<dbReference type="GO" id="GO:0003887">
    <property type="term" value="F:DNA-directed DNA polymerase activity"/>
    <property type="evidence" value="ECO:0007669"/>
    <property type="project" value="TreeGrafter"/>
</dbReference>
<dbReference type="PANTHER" id="PTHR46404:SF1">
    <property type="entry name" value="DNA POLYMERASE IOTA"/>
    <property type="match status" value="1"/>
</dbReference>
<dbReference type="EMBL" id="MU004186">
    <property type="protein sequence ID" value="KAF2497779.1"/>
    <property type="molecule type" value="Genomic_DNA"/>
</dbReference>
<feature type="region of interest" description="Disordered" evidence="1">
    <location>
        <begin position="568"/>
        <end position="616"/>
    </location>
</feature>
<organism evidence="3 4">
    <name type="scientific">Lophium mytilinum</name>
    <dbReference type="NCBI Taxonomy" id="390894"/>
    <lineage>
        <taxon>Eukaryota</taxon>
        <taxon>Fungi</taxon>
        <taxon>Dikarya</taxon>
        <taxon>Ascomycota</taxon>
        <taxon>Pezizomycotina</taxon>
        <taxon>Dothideomycetes</taxon>
        <taxon>Pleosporomycetidae</taxon>
        <taxon>Mytilinidiales</taxon>
        <taxon>Mytilinidiaceae</taxon>
        <taxon>Lophium</taxon>
    </lineage>
</organism>
<dbReference type="InterPro" id="IPR036775">
    <property type="entry name" value="DNA_pol_Y-fam_lit_finger_sf"/>
</dbReference>
<accession>A0A6A6QZU4</accession>
<evidence type="ECO:0000256" key="1">
    <source>
        <dbReference type="SAM" id="MobiDB-lite"/>
    </source>
</evidence>
<dbReference type="Gene3D" id="3.40.1170.60">
    <property type="match status" value="1"/>
</dbReference>
<evidence type="ECO:0000313" key="3">
    <source>
        <dbReference type="EMBL" id="KAF2497779.1"/>
    </source>
</evidence>
<sequence>MQPTRPSNARKRPCEQIIIHFDYDCFYASVFEAETPALRSLPLAVQQKQIIVTCNYEARRRGLRKLQLIKEARKICPDVIIVLGEDLTRFRNASKDLYSFLRAFSWNAKVERLGFDEDSSSSTNMTRGLGQVSHLANTKTCQVFMDVSDIVDYNLTLLNPNDLASSFFCLSKADPTQGFAFDASQVAGHTYPGDLQDKLPLDAGQRHALRLRLHLGSHLAMHLRHQLEQVKGYTCTVGISTSKLLAKLVGNLNKPKGQTTLMPPYNSEAGDSDNVTTFIDSHEVGKIPGIGFKLAQKVREHMLRRPAEFDHGLVYGGTKEQVLVRDVRTHPGMSAEALEKVLSGPGTPHGIGGKVWGLVNGIDETEVGQAREVPKQISIEDSYMRLVTMEEVLRELHTLTRSLINRMRIDLLEDDDEPSTDAVTATAGKRWVAHPKTLRLSTRPRPPLNADGTRTRTFNRISRSVPSPSFIFSLTETVDKLAEKLVAEVLLPLFRKLHPEKSGWNLSLMNIAITNMVDTASDTKAGTGRNIARMFQQQDDVLKQWRVEDRDRSPSPSVNVMMGDQLDQEGQLDDNDQPEEDAHPKTAPPITHQGSEDAISRSQDSHVEEIGEGWDSDEEMIDELSSFRCDICGAIMPTFAMVAHSRWHSEE</sequence>
<dbReference type="Pfam" id="PF00817">
    <property type="entry name" value="IMS"/>
    <property type="match status" value="1"/>
</dbReference>
<dbReference type="InterPro" id="IPR043502">
    <property type="entry name" value="DNA/RNA_pol_sf"/>
</dbReference>
<dbReference type="GO" id="GO:0006281">
    <property type="term" value="P:DNA repair"/>
    <property type="evidence" value="ECO:0007669"/>
    <property type="project" value="InterPro"/>
</dbReference>
<feature type="domain" description="UmuC" evidence="2">
    <location>
        <begin position="18"/>
        <end position="291"/>
    </location>
</feature>
<dbReference type="Gene3D" id="3.30.70.270">
    <property type="match status" value="1"/>
</dbReference>
<dbReference type="Pfam" id="PF11799">
    <property type="entry name" value="IMS_C"/>
    <property type="match status" value="1"/>
</dbReference>
<dbReference type="InterPro" id="IPR017961">
    <property type="entry name" value="DNA_pol_Y-fam_little_finger"/>
</dbReference>
<evidence type="ECO:0000313" key="4">
    <source>
        <dbReference type="Proteomes" id="UP000799750"/>
    </source>
</evidence>
<dbReference type="SUPFAM" id="SSF56672">
    <property type="entry name" value="DNA/RNA polymerases"/>
    <property type="match status" value="1"/>
</dbReference>
<proteinExistence type="predicted"/>
<keyword evidence="4" id="KW-1185">Reference proteome</keyword>
<dbReference type="FunFam" id="3.40.1170.60:FF:000006">
    <property type="entry name" value="DNA polymerase iota"/>
    <property type="match status" value="1"/>
</dbReference>
<dbReference type="Proteomes" id="UP000799750">
    <property type="component" value="Unassembled WGS sequence"/>
</dbReference>
<dbReference type="GO" id="GO:0070987">
    <property type="term" value="P:error-free translesion synthesis"/>
    <property type="evidence" value="ECO:0007669"/>
    <property type="project" value="UniProtKB-ARBA"/>
</dbReference>
<dbReference type="PANTHER" id="PTHR46404">
    <property type="entry name" value="DNA POLYMERASE IOTA"/>
    <property type="match status" value="1"/>
</dbReference>
<gene>
    <name evidence="3" type="ORF">BU16DRAFT_616368</name>
</gene>